<evidence type="ECO:0000256" key="12">
    <source>
        <dbReference type="RuleBase" id="RU003357"/>
    </source>
</evidence>
<evidence type="ECO:0000256" key="4">
    <source>
        <dbReference type="ARBA" id="ARBA00022496"/>
    </source>
</evidence>
<dbReference type="Pfam" id="PF13715">
    <property type="entry name" value="CarbopepD_reg_2"/>
    <property type="match status" value="1"/>
</dbReference>
<organism evidence="16 17">
    <name type="scientific">Shiella aurantiaca</name>
    <dbReference type="NCBI Taxonomy" id="3058365"/>
    <lineage>
        <taxon>Bacteria</taxon>
        <taxon>Pseudomonadati</taxon>
        <taxon>Bacteroidota</taxon>
        <taxon>Cytophagia</taxon>
        <taxon>Cytophagales</taxon>
        <taxon>Shiellaceae</taxon>
        <taxon>Shiella</taxon>
    </lineage>
</organism>
<sequence>MKKFMFVGMFVLSALQAFSQHTLEGVVSHQQTGEGLSGANVRLKSSSLATATTAEGRFLFSDLASGEYTLLISYVGFASQQVQVSLPQAAPLSVALVPEIRMNDEVIVNATRASERTATTFSNLKKADIQAQNLGQDLPFLLNLSPSVVVTSDAGNGVGYTGIRVRGSDPTRINVTVNGIPLNDSESHGVFWVNMPDFASSVNSLQIQRGVGTSTNGAAAFGATVNIQTETLNPEAYATIDNSFGSFNTRKHTVKAGTGLLANRFAFDARLSSLYSDGYVDRAFSDLKSYFVSGGYYGENTIIKANMFSGKEVTYQSWWGLPEALLETDRTDNYYTYENETDNYQQTHYQLIGAHSFGSALTLNLALHYTRGAGYYEQFREDDDLADYNLPDVQLGDTLISSTDLIRRRWLDNHFFGFTYSADYKPSDALQIIVGGGANRYLGDHFGEIIWAQYASTSSIRERYYDNSATKDDWNVYAKGFYSFSPKWVAFLDLQQRVIEYNYSGIDNDQRAIEGDFSYAFFNPKAGLTYQRSASEQYYVSFSIGNREPVRNDFVDAAEGRTPQAENLQNLELGYKKSGSTYSLEATYYLMNYKNQLVLTGELNDVGSSIRTNVPTSYRTGIELAGLWRVHPRVDVGGNITLSRNKIASFTEVLYGYFDDGSVTVEENVYQDTDISFSPNVIAGSNVVFRPWKGAEISWMSKYVGAQYLDNTSNANRALDAYWVNDVRISYLIPVKGLKEVRASLLVNNVLNEMYESNGYTFSYGYEGTLYTENYYYPQAGINFLAGLSLSF</sequence>
<feature type="domain" description="TonB-dependent receptor plug" evidence="15">
    <location>
        <begin position="116"/>
        <end position="223"/>
    </location>
</feature>
<evidence type="ECO:0000259" key="14">
    <source>
        <dbReference type="Pfam" id="PF00593"/>
    </source>
</evidence>
<dbReference type="PANTHER" id="PTHR32552:SF68">
    <property type="entry name" value="FERRICHROME OUTER MEMBRANE TRANSPORTER_PHAGE RECEPTOR"/>
    <property type="match status" value="1"/>
</dbReference>
<evidence type="ECO:0000256" key="1">
    <source>
        <dbReference type="ARBA" id="ARBA00004571"/>
    </source>
</evidence>
<feature type="domain" description="TonB-dependent receptor-like beta-barrel" evidence="14">
    <location>
        <begin position="330"/>
        <end position="750"/>
    </location>
</feature>
<keyword evidence="5" id="KW-0812">Transmembrane</keyword>
<dbReference type="RefSeq" id="WP_320005211.1">
    <property type="nucleotide sequence ID" value="NZ_JAUHJS010000008.1"/>
</dbReference>
<evidence type="ECO:0000313" key="17">
    <source>
        <dbReference type="Proteomes" id="UP001168552"/>
    </source>
</evidence>
<dbReference type="Gene3D" id="2.40.170.20">
    <property type="entry name" value="TonB-dependent receptor, beta-barrel domain"/>
    <property type="match status" value="1"/>
</dbReference>
<comment type="caution">
    <text evidence="16">The sequence shown here is derived from an EMBL/GenBank/DDBJ whole genome shotgun (WGS) entry which is preliminary data.</text>
</comment>
<dbReference type="InterPro" id="IPR039426">
    <property type="entry name" value="TonB-dep_rcpt-like"/>
</dbReference>
<dbReference type="Pfam" id="PF00593">
    <property type="entry name" value="TonB_dep_Rec_b-barrel"/>
    <property type="match status" value="1"/>
</dbReference>
<keyword evidence="4" id="KW-0410">Iron transport</keyword>
<keyword evidence="6 13" id="KW-0732">Signal</keyword>
<dbReference type="Proteomes" id="UP001168552">
    <property type="component" value="Unassembled WGS sequence"/>
</dbReference>
<name>A0ABT8F8G0_9BACT</name>
<evidence type="ECO:0000256" key="8">
    <source>
        <dbReference type="ARBA" id="ARBA00023065"/>
    </source>
</evidence>
<keyword evidence="2" id="KW-0813">Transport</keyword>
<comment type="similarity">
    <text evidence="12">Belongs to the TonB-dependent receptor family.</text>
</comment>
<dbReference type="InterPro" id="IPR036942">
    <property type="entry name" value="Beta-barrel_TonB_sf"/>
</dbReference>
<gene>
    <name evidence="16" type="ORF">QWY31_14275</name>
</gene>
<evidence type="ECO:0000256" key="13">
    <source>
        <dbReference type="SAM" id="SignalP"/>
    </source>
</evidence>
<evidence type="ECO:0000256" key="10">
    <source>
        <dbReference type="ARBA" id="ARBA00023136"/>
    </source>
</evidence>
<evidence type="ECO:0000256" key="9">
    <source>
        <dbReference type="ARBA" id="ARBA00023077"/>
    </source>
</evidence>
<dbReference type="EMBL" id="JAUHJS010000008">
    <property type="protein sequence ID" value="MDN4166673.1"/>
    <property type="molecule type" value="Genomic_DNA"/>
</dbReference>
<keyword evidence="3" id="KW-1134">Transmembrane beta strand</keyword>
<reference evidence="16" key="1">
    <citation type="submission" date="2023-06" db="EMBL/GenBank/DDBJ databases">
        <title>Cytophagales bacterium Strain LB-30, isolated from soil.</title>
        <authorList>
            <person name="Liu B."/>
        </authorList>
    </citation>
    <scope>NUCLEOTIDE SEQUENCE</scope>
    <source>
        <strain evidence="16">LB-30</strain>
    </source>
</reference>
<dbReference type="InterPro" id="IPR000531">
    <property type="entry name" value="Beta-barrel_TonB"/>
</dbReference>
<dbReference type="InterPro" id="IPR008969">
    <property type="entry name" value="CarboxyPept-like_regulatory"/>
</dbReference>
<dbReference type="SUPFAM" id="SSF49464">
    <property type="entry name" value="Carboxypeptidase regulatory domain-like"/>
    <property type="match status" value="1"/>
</dbReference>
<keyword evidence="8" id="KW-0406">Ion transport</keyword>
<accession>A0ABT8F8G0</accession>
<feature type="chain" id="PRO_5045683866" evidence="13">
    <location>
        <begin position="20"/>
        <end position="792"/>
    </location>
</feature>
<protein>
    <submittedName>
        <fullName evidence="16">TonB-dependent receptor</fullName>
    </submittedName>
</protein>
<dbReference type="InterPro" id="IPR037066">
    <property type="entry name" value="Plug_dom_sf"/>
</dbReference>
<dbReference type="PANTHER" id="PTHR32552">
    <property type="entry name" value="FERRICHROME IRON RECEPTOR-RELATED"/>
    <property type="match status" value="1"/>
</dbReference>
<keyword evidence="16" id="KW-0675">Receptor</keyword>
<evidence type="ECO:0000256" key="2">
    <source>
        <dbReference type="ARBA" id="ARBA00022448"/>
    </source>
</evidence>
<keyword evidence="17" id="KW-1185">Reference proteome</keyword>
<evidence type="ECO:0000256" key="11">
    <source>
        <dbReference type="ARBA" id="ARBA00023237"/>
    </source>
</evidence>
<dbReference type="Gene3D" id="2.170.130.10">
    <property type="entry name" value="TonB-dependent receptor, plug domain"/>
    <property type="match status" value="1"/>
</dbReference>
<feature type="signal peptide" evidence="13">
    <location>
        <begin position="1"/>
        <end position="19"/>
    </location>
</feature>
<evidence type="ECO:0000256" key="3">
    <source>
        <dbReference type="ARBA" id="ARBA00022452"/>
    </source>
</evidence>
<evidence type="ECO:0000259" key="15">
    <source>
        <dbReference type="Pfam" id="PF07715"/>
    </source>
</evidence>
<dbReference type="Pfam" id="PF07715">
    <property type="entry name" value="Plug"/>
    <property type="match status" value="1"/>
</dbReference>
<evidence type="ECO:0000313" key="16">
    <source>
        <dbReference type="EMBL" id="MDN4166673.1"/>
    </source>
</evidence>
<keyword evidence="10 12" id="KW-0472">Membrane</keyword>
<dbReference type="InterPro" id="IPR012910">
    <property type="entry name" value="Plug_dom"/>
</dbReference>
<comment type="subcellular location">
    <subcellularLocation>
        <location evidence="1">Cell outer membrane</location>
        <topology evidence="1">Multi-pass membrane protein</topology>
    </subcellularLocation>
</comment>
<proteinExistence type="inferred from homology"/>
<keyword evidence="9 12" id="KW-0798">TonB box</keyword>
<evidence type="ECO:0000256" key="7">
    <source>
        <dbReference type="ARBA" id="ARBA00023004"/>
    </source>
</evidence>
<dbReference type="Gene3D" id="2.60.40.1120">
    <property type="entry name" value="Carboxypeptidase-like, regulatory domain"/>
    <property type="match status" value="1"/>
</dbReference>
<dbReference type="SUPFAM" id="SSF56935">
    <property type="entry name" value="Porins"/>
    <property type="match status" value="1"/>
</dbReference>
<keyword evidence="7" id="KW-0408">Iron</keyword>
<evidence type="ECO:0000256" key="6">
    <source>
        <dbReference type="ARBA" id="ARBA00022729"/>
    </source>
</evidence>
<keyword evidence="11" id="KW-0998">Cell outer membrane</keyword>
<evidence type="ECO:0000256" key="5">
    <source>
        <dbReference type="ARBA" id="ARBA00022692"/>
    </source>
</evidence>